<gene>
    <name evidence="3" type="ORF">BU16DRAFT_513424</name>
</gene>
<dbReference type="InterPro" id="IPR002347">
    <property type="entry name" value="SDR_fam"/>
</dbReference>
<dbReference type="FunFam" id="3.40.50.720:FF:000084">
    <property type="entry name" value="Short-chain dehydrogenase reductase"/>
    <property type="match status" value="1"/>
</dbReference>
<dbReference type="GO" id="GO:0006633">
    <property type="term" value="P:fatty acid biosynthetic process"/>
    <property type="evidence" value="ECO:0007669"/>
    <property type="project" value="TreeGrafter"/>
</dbReference>
<comment type="similarity">
    <text evidence="1">Belongs to the short-chain dehydrogenases/reductases (SDR) family.</text>
</comment>
<dbReference type="AlphaFoldDB" id="A0A6A6QLW0"/>
<evidence type="ECO:0000313" key="3">
    <source>
        <dbReference type="EMBL" id="KAF2493488.1"/>
    </source>
</evidence>
<dbReference type="Proteomes" id="UP000799750">
    <property type="component" value="Unassembled WGS sequence"/>
</dbReference>
<keyword evidence="4" id="KW-1185">Reference proteome</keyword>
<dbReference type="GO" id="GO:0016616">
    <property type="term" value="F:oxidoreductase activity, acting on the CH-OH group of donors, NAD or NADP as acceptor"/>
    <property type="evidence" value="ECO:0007669"/>
    <property type="project" value="TreeGrafter"/>
</dbReference>
<accession>A0A6A6QLW0</accession>
<proteinExistence type="inferred from homology"/>
<dbReference type="OrthoDB" id="1669814at2759"/>
<evidence type="ECO:0000256" key="2">
    <source>
        <dbReference type="ARBA" id="ARBA00022857"/>
    </source>
</evidence>
<dbReference type="Gene3D" id="3.40.50.720">
    <property type="entry name" value="NAD(P)-binding Rossmann-like Domain"/>
    <property type="match status" value="1"/>
</dbReference>
<dbReference type="PRINTS" id="PR00080">
    <property type="entry name" value="SDRFAMILY"/>
</dbReference>
<evidence type="ECO:0000256" key="1">
    <source>
        <dbReference type="ARBA" id="ARBA00006484"/>
    </source>
</evidence>
<evidence type="ECO:0000313" key="4">
    <source>
        <dbReference type="Proteomes" id="UP000799750"/>
    </source>
</evidence>
<dbReference type="SUPFAM" id="SSF51735">
    <property type="entry name" value="NAD(P)-binding Rossmann-fold domains"/>
    <property type="match status" value="1"/>
</dbReference>
<dbReference type="PANTHER" id="PTHR42760">
    <property type="entry name" value="SHORT-CHAIN DEHYDROGENASES/REDUCTASES FAMILY MEMBER"/>
    <property type="match status" value="1"/>
</dbReference>
<protein>
    <submittedName>
        <fullName evidence="3">Oxidoreductase</fullName>
    </submittedName>
</protein>
<dbReference type="GO" id="GO:0048038">
    <property type="term" value="F:quinone binding"/>
    <property type="evidence" value="ECO:0007669"/>
    <property type="project" value="TreeGrafter"/>
</dbReference>
<reference evidence="3" key="1">
    <citation type="journal article" date="2020" name="Stud. Mycol.">
        <title>101 Dothideomycetes genomes: a test case for predicting lifestyles and emergence of pathogens.</title>
        <authorList>
            <person name="Haridas S."/>
            <person name="Albert R."/>
            <person name="Binder M."/>
            <person name="Bloem J."/>
            <person name="Labutti K."/>
            <person name="Salamov A."/>
            <person name="Andreopoulos B."/>
            <person name="Baker S."/>
            <person name="Barry K."/>
            <person name="Bills G."/>
            <person name="Bluhm B."/>
            <person name="Cannon C."/>
            <person name="Castanera R."/>
            <person name="Culley D."/>
            <person name="Daum C."/>
            <person name="Ezra D."/>
            <person name="Gonzalez J."/>
            <person name="Henrissat B."/>
            <person name="Kuo A."/>
            <person name="Liang C."/>
            <person name="Lipzen A."/>
            <person name="Lutzoni F."/>
            <person name="Magnuson J."/>
            <person name="Mondo S."/>
            <person name="Nolan M."/>
            <person name="Ohm R."/>
            <person name="Pangilinan J."/>
            <person name="Park H.-J."/>
            <person name="Ramirez L."/>
            <person name="Alfaro M."/>
            <person name="Sun H."/>
            <person name="Tritt A."/>
            <person name="Yoshinaga Y."/>
            <person name="Zwiers L.-H."/>
            <person name="Turgeon B."/>
            <person name="Goodwin S."/>
            <person name="Spatafora J."/>
            <person name="Crous P."/>
            <person name="Grigoriev I."/>
        </authorList>
    </citation>
    <scope>NUCLEOTIDE SEQUENCE</scope>
    <source>
        <strain evidence="3">CBS 269.34</strain>
    </source>
</reference>
<dbReference type="Pfam" id="PF13561">
    <property type="entry name" value="adh_short_C2"/>
    <property type="match status" value="1"/>
</dbReference>
<name>A0A6A6QLW0_9PEZI</name>
<dbReference type="PANTHER" id="PTHR42760:SF45">
    <property type="entry name" value="SHORT CHAIN DEHYDROGENASE_REDUCTASE FAMILY PROTEIN, PUTATIVE (AFU_ORTHOLOGUE AFUA_3G09150)-RELATED"/>
    <property type="match status" value="1"/>
</dbReference>
<sequence>MVADFTNKVIAITGGASGMGLSIATLLATHGAHLSLLDLNPSTLTAALSTLRALAPNSKIIGTAADVRDRAAIEAWIATTVAELGPLHGAVNFAGVINKNMGRPEGSIEQLAQDEWDFCIGINLTGVFQCLRAEVANFAPEGGSIVNAASVLGLMGRVNGAAYAASKHGCIGLTRSVAKEVGGRGIRVNCLAPGYIETPMVQQSAEQTTLRLEDNPQVKATALGRPGKAEEVANLVAFLLSDESAFITGAVHTIDGGWVC</sequence>
<organism evidence="3 4">
    <name type="scientific">Lophium mytilinum</name>
    <dbReference type="NCBI Taxonomy" id="390894"/>
    <lineage>
        <taxon>Eukaryota</taxon>
        <taxon>Fungi</taxon>
        <taxon>Dikarya</taxon>
        <taxon>Ascomycota</taxon>
        <taxon>Pezizomycotina</taxon>
        <taxon>Dothideomycetes</taxon>
        <taxon>Pleosporomycetidae</taxon>
        <taxon>Mytilinidiales</taxon>
        <taxon>Mytilinidiaceae</taxon>
        <taxon>Lophium</taxon>
    </lineage>
</organism>
<dbReference type="InterPro" id="IPR036291">
    <property type="entry name" value="NAD(P)-bd_dom_sf"/>
</dbReference>
<keyword evidence="2" id="KW-0521">NADP</keyword>
<dbReference type="EMBL" id="MU004192">
    <property type="protein sequence ID" value="KAF2493488.1"/>
    <property type="molecule type" value="Genomic_DNA"/>
</dbReference>
<dbReference type="PRINTS" id="PR00081">
    <property type="entry name" value="GDHRDH"/>
</dbReference>